<feature type="chain" id="PRO_5038677841" description="Lipoprotein" evidence="1">
    <location>
        <begin position="21"/>
        <end position="161"/>
    </location>
</feature>
<dbReference type="KEGG" id="aqg:HRU87_01425"/>
<dbReference type="RefSeq" id="WP_173493193.1">
    <property type="nucleotide sequence ID" value="NZ_CP054056.1"/>
</dbReference>
<keyword evidence="3" id="KW-1185">Reference proteome</keyword>
<keyword evidence="1" id="KW-0732">Signal</keyword>
<evidence type="ECO:0000313" key="2">
    <source>
        <dbReference type="EMBL" id="QKJ24896.1"/>
    </source>
</evidence>
<proteinExistence type="predicted"/>
<feature type="signal peptide" evidence="1">
    <location>
        <begin position="1"/>
        <end position="20"/>
    </location>
</feature>
<accession>A0A7D4U7A6</accession>
<dbReference type="PROSITE" id="PS51257">
    <property type="entry name" value="PROKAR_LIPOPROTEIN"/>
    <property type="match status" value="1"/>
</dbReference>
<name>A0A7D4U7A6_9MICO</name>
<gene>
    <name evidence="2" type="ORF">HRU87_01425</name>
</gene>
<evidence type="ECO:0008006" key="4">
    <source>
        <dbReference type="Google" id="ProtNLM"/>
    </source>
</evidence>
<dbReference type="EMBL" id="CP054056">
    <property type="protein sequence ID" value="QKJ24896.1"/>
    <property type="molecule type" value="Genomic_DNA"/>
</dbReference>
<dbReference type="AlphaFoldDB" id="A0A7D4U7A6"/>
<evidence type="ECO:0000313" key="3">
    <source>
        <dbReference type="Proteomes" id="UP000501003"/>
    </source>
</evidence>
<evidence type="ECO:0000256" key="1">
    <source>
        <dbReference type="SAM" id="SignalP"/>
    </source>
</evidence>
<organism evidence="2 3">
    <name type="scientific">Aquiluna borgnonia</name>
    <dbReference type="NCBI Taxonomy" id="2499157"/>
    <lineage>
        <taxon>Bacteria</taxon>
        <taxon>Bacillati</taxon>
        <taxon>Actinomycetota</taxon>
        <taxon>Actinomycetes</taxon>
        <taxon>Micrococcales</taxon>
        <taxon>Microbacteriaceae</taxon>
        <taxon>Luna cluster</taxon>
        <taxon>Luna-1 subcluster</taxon>
        <taxon>Aquiluna</taxon>
    </lineage>
</organism>
<protein>
    <recommendedName>
        <fullName evidence="4">Lipoprotein</fullName>
    </recommendedName>
</protein>
<reference evidence="2 3" key="1">
    <citation type="submission" date="2020-05" db="EMBL/GenBank/DDBJ databases">
        <title>Aquirufa sp. strain 15G-AUS-rot a new Aquirufa species.</title>
        <authorList>
            <person name="Pitt A."/>
            <person name="Hahn M.W."/>
        </authorList>
    </citation>
    <scope>NUCLEOTIDE SEQUENCE [LARGE SCALE GENOMIC DNA]</scope>
    <source>
        <strain evidence="2 3">15G-AUS-rot</strain>
    </source>
</reference>
<dbReference type="Proteomes" id="UP000501003">
    <property type="component" value="Chromosome"/>
</dbReference>
<sequence>MKKIAITAIGLLLLAGCSSEGTVSAPAACEGVEVKVNFGILNQDPISNCVEVTESEILASDALAASGIELEGTLTYPDAIVCRVNGLPSATEPIEVEGQEPHLESCADMPPAFAYWALWVVNDSEIGWEYAMEGASTLKLKPGQSIGLAFASGEEAPTPDN</sequence>